<dbReference type="EC" id="1.1.3.6" evidence="12"/>
<evidence type="ECO:0000313" key="19">
    <source>
        <dbReference type="Proteomes" id="UP000007110"/>
    </source>
</evidence>
<evidence type="ECO:0000256" key="10">
    <source>
        <dbReference type="ARBA" id="ARBA00038856"/>
    </source>
</evidence>
<keyword evidence="2" id="KW-0153">Cholesterol metabolism</keyword>
<dbReference type="PANTHER" id="PTHR47470">
    <property type="entry name" value="CHOLESTEROL OXIDASE"/>
    <property type="match status" value="1"/>
</dbReference>
<dbReference type="Gene3D" id="3.40.50.1820">
    <property type="entry name" value="alpha/beta hydrolase"/>
    <property type="match status" value="1"/>
</dbReference>
<name>A0A7M7PJ18_STRPU</name>
<keyword evidence="19" id="KW-1185">Reference proteome</keyword>
<dbReference type="Gene3D" id="3.50.50.60">
    <property type="entry name" value="FAD/NAD(P)-binding domain"/>
    <property type="match status" value="3"/>
</dbReference>
<organism evidence="18 19">
    <name type="scientific">Strongylocentrotus purpuratus</name>
    <name type="common">Purple sea urchin</name>
    <dbReference type="NCBI Taxonomy" id="7668"/>
    <lineage>
        <taxon>Eukaryota</taxon>
        <taxon>Metazoa</taxon>
        <taxon>Echinodermata</taxon>
        <taxon>Eleutherozoa</taxon>
        <taxon>Echinozoa</taxon>
        <taxon>Echinoidea</taxon>
        <taxon>Euechinoidea</taxon>
        <taxon>Echinacea</taxon>
        <taxon>Camarodonta</taxon>
        <taxon>Echinidea</taxon>
        <taxon>Strongylocentrotidae</taxon>
        <taxon>Strongylocentrotus</taxon>
    </lineage>
</organism>
<dbReference type="Proteomes" id="UP000007110">
    <property type="component" value="Unassembled WGS sequence"/>
</dbReference>
<evidence type="ECO:0000256" key="1">
    <source>
        <dbReference type="ARBA" id="ARBA00001974"/>
    </source>
</evidence>
<dbReference type="InterPro" id="IPR029058">
    <property type="entry name" value="AB_hydrolase_fold"/>
</dbReference>
<keyword evidence="4" id="KW-0274">FAD</keyword>
<dbReference type="GO" id="GO:0008203">
    <property type="term" value="P:cholesterol metabolic process"/>
    <property type="evidence" value="ECO:0007669"/>
    <property type="project" value="UniProtKB-KW"/>
</dbReference>
<sequence>MFARWRSRRRPRKRDDRFDYSNYSLSSPLSDIKPYYDVIVIGSGYGGSIAASRCSRAGKKVCLFEKGREWWPGDFEEDVGAAKDMQMTYNSSDGECVQIGKPTNLYDIVVGPDVAVVQGVGLGGTSLINANVCLEADPRVFEDKAWPKALRDDIETLNSVDRKHFMAMMNPQEYPEAYPSLPKLDAMKEVAHGFVTDIEDLKVNDVFYKTPLYVNFKTTKSNVAGIPQPACNNCGNCVGGCNTGAKNTLNMNFLPDAHAHGARIFTEIQVNAVMRHDEGGNWVVFYQSLDQKKFEKKERIVKAHTVIFGAGSLGSTRILLNSASRGLSLSNQVGQRFTTNGDHLTFSYNGKKKIRPVGIKLEDLKSPTQGPGPCITSILDVRRKPNASLDDGYLLEDGTPPSSMDHIFKLLLKLNNGIDTTPNENEIAEFIRSITGKAYENTLTFLSMSHDSANGRIVQDQASGNVWVDYPGVGDEDNFQAIYEAARKAATTLEGELMANPFWNGVIPQLKNKKGIVTVHPLGGCGMGESGKTGVVDHTGAVFRGEGVGVYPNLLVVDGAVMPRSVGVNPTLTIGTIAERCVRLLADRNGWTINYESTKEIESSVKDKNKPGLRFTERMAGHLTVDGVDHPCEFVLTIVSNDVEHMLIVDNEHRAALHGTVSCKGLSEYPMTVSNGRFRLFRESDESPDIREMVYEMDLHDHEKTYHFRGIKIVDKNCFLEIGVGDTTTLAVTVRKPDDEGEHVGTGTLKIKLTDFLQQLTTLEVTQTDSHLEKAKWKIRFGRFFSGVLLDIYGTFNPSDLGVPFHHKNEPREQRQLNLGGTIPEVHRIQATDGVQLPLVRFQGGSKGPLLLLHGLGVSSRIFTLDTVDTNMVEFLVAKEFDVWVVDMRYSVMLPLHKEPGYIGDAAEKDLPPVVDYILEKTGHLDLELLAHCAGGVTAHASLLGGHLQGKIRCLVSSQAGFSLTVGAINCAKSRARLPTVLYGLGVQGITAYPDNPSAWNQRIVDFFVEKVATLTTNIREHCDSDVCHRVTFTYSLLWSHRNVNELTHDTLQEWNGFVHATRLKHYSLSMRKGRLVDKDGHDKYLPDFNSKHRLDSERYLAAIKHLDLPILYFSGAKNVCWDPETTLDSFKRCQEVNPNQHYERFEVENYMHLDCIMGSVAAQDVFPRFMPFLEQYAHPK</sequence>
<dbReference type="Pfam" id="PF00890">
    <property type="entry name" value="FAD_binding_2"/>
    <property type="match status" value="1"/>
</dbReference>
<dbReference type="EC" id="5.3.3.1" evidence="10"/>
<dbReference type="InterPro" id="IPR052542">
    <property type="entry name" value="Cholesterol_Oxidase"/>
</dbReference>
<evidence type="ECO:0000256" key="3">
    <source>
        <dbReference type="ARBA" id="ARBA00022630"/>
    </source>
</evidence>
<dbReference type="InterPro" id="IPR036188">
    <property type="entry name" value="FAD/NAD-bd_sf"/>
</dbReference>
<evidence type="ECO:0000256" key="9">
    <source>
        <dbReference type="ARBA" id="ARBA00023235"/>
    </source>
</evidence>
<accession>A0A7M7PJ18</accession>
<evidence type="ECO:0000256" key="2">
    <source>
        <dbReference type="ARBA" id="ARBA00022548"/>
    </source>
</evidence>
<dbReference type="OrthoDB" id="9974421at2759"/>
<dbReference type="GO" id="GO:0050660">
    <property type="term" value="F:flavin adenine dinucleotide binding"/>
    <property type="evidence" value="ECO:0007669"/>
    <property type="project" value="InterPro"/>
</dbReference>
<evidence type="ECO:0000259" key="17">
    <source>
        <dbReference type="Pfam" id="PF05199"/>
    </source>
</evidence>
<comment type="pathway">
    <text evidence="11">Steroid metabolism; cholesterol degradation.</text>
</comment>
<dbReference type="GeneID" id="100889820"/>
<dbReference type="OMA" id="KEFCFLG"/>
<dbReference type="RefSeq" id="XP_030851076.1">
    <property type="nucleotide sequence ID" value="XM_030995216.1"/>
</dbReference>
<dbReference type="Pfam" id="PF05199">
    <property type="entry name" value="GMC_oxred_C"/>
    <property type="match status" value="1"/>
</dbReference>
<keyword evidence="7" id="KW-1207">Sterol metabolism</keyword>
<keyword evidence="3" id="KW-0285">Flavoprotein</keyword>
<reference evidence="18" key="2">
    <citation type="submission" date="2021-01" db="UniProtKB">
        <authorList>
            <consortium name="EnsemblMetazoa"/>
        </authorList>
    </citation>
    <scope>IDENTIFICATION</scope>
</reference>
<dbReference type="InterPro" id="IPR000172">
    <property type="entry name" value="GMC_OxRdtase_N"/>
</dbReference>
<keyword evidence="9" id="KW-0413">Isomerase</keyword>
<evidence type="ECO:0000256" key="6">
    <source>
        <dbReference type="ARBA" id="ARBA00023098"/>
    </source>
</evidence>
<feature type="domain" description="FAD-dependent oxidoreductase 2 FAD-binding" evidence="16">
    <location>
        <begin position="37"/>
        <end position="68"/>
    </location>
</feature>
<feature type="domain" description="Glucose-methanol-choline oxidoreductase C-terminal" evidence="17">
    <location>
        <begin position="476"/>
        <end position="578"/>
    </location>
</feature>
<dbReference type="Pfam" id="PF00732">
    <property type="entry name" value="GMC_oxred_N"/>
    <property type="match status" value="1"/>
</dbReference>
<evidence type="ECO:0000256" key="4">
    <source>
        <dbReference type="ARBA" id="ARBA00022827"/>
    </source>
</evidence>
<evidence type="ECO:0000256" key="14">
    <source>
        <dbReference type="ARBA" id="ARBA00049778"/>
    </source>
</evidence>
<evidence type="ECO:0000256" key="8">
    <source>
        <dbReference type="ARBA" id="ARBA00023221"/>
    </source>
</evidence>
<dbReference type="InterPro" id="IPR003953">
    <property type="entry name" value="FAD-dep_OxRdtase_2_FAD-bd"/>
</dbReference>
<evidence type="ECO:0000256" key="11">
    <source>
        <dbReference type="ARBA" id="ARBA00049645"/>
    </source>
</evidence>
<protein>
    <recommendedName>
        <fullName evidence="13">Cholesterol oxidase</fullName>
        <ecNumber evidence="12">1.1.3.6</ecNumber>
        <ecNumber evidence="10">5.3.3.1</ecNumber>
    </recommendedName>
    <alternativeName>
        <fullName evidence="14">Cholesterol isomerase</fullName>
    </alternativeName>
</protein>
<evidence type="ECO:0000313" key="18">
    <source>
        <dbReference type="EnsemblMetazoa" id="XP_030851076"/>
    </source>
</evidence>
<evidence type="ECO:0000256" key="12">
    <source>
        <dbReference type="ARBA" id="ARBA00049723"/>
    </source>
</evidence>
<comment type="cofactor">
    <cofactor evidence="1">
        <name>FAD</name>
        <dbReference type="ChEBI" id="CHEBI:57692"/>
    </cofactor>
</comment>
<reference evidence="19" key="1">
    <citation type="submission" date="2015-02" db="EMBL/GenBank/DDBJ databases">
        <title>Genome sequencing for Strongylocentrotus purpuratus.</title>
        <authorList>
            <person name="Murali S."/>
            <person name="Liu Y."/>
            <person name="Vee V."/>
            <person name="English A."/>
            <person name="Wang M."/>
            <person name="Skinner E."/>
            <person name="Han Y."/>
            <person name="Muzny D.M."/>
            <person name="Worley K.C."/>
            <person name="Gibbs R.A."/>
        </authorList>
    </citation>
    <scope>NUCLEOTIDE SEQUENCE</scope>
</reference>
<dbReference type="SUPFAM" id="SSF51905">
    <property type="entry name" value="FAD/NAD(P)-binding domain"/>
    <property type="match status" value="1"/>
</dbReference>
<keyword evidence="5" id="KW-0560">Oxidoreductase</keyword>
<dbReference type="AlphaFoldDB" id="A0A7M7PJ18"/>
<dbReference type="SUPFAM" id="SSF53474">
    <property type="entry name" value="alpha/beta-Hydrolases"/>
    <property type="match status" value="1"/>
</dbReference>
<dbReference type="PANTHER" id="PTHR47470:SF1">
    <property type="entry name" value="FAD-DEPENDENT OXIDOREDUCTASE 2 FAD BINDING DOMAIN-CONTAINING PROTEIN"/>
    <property type="match status" value="1"/>
</dbReference>
<evidence type="ECO:0000259" key="16">
    <source>
        <dbReference type="Pfam" id="PF00890"/>
    </source>
</evidence>
<dbReference type="GO" id="GO:0016995">
    <property type="term" value="F:cholesterol oxidase activity"/>
    <property type="evidence" value="ECO:0007669"/>
    <property type="project" value="UniProtKB-EC"/>
</dbReference>
<dbReference type="EnsemblMetazoa" id="XM_030995216">
    <property type="protein sequence ID" value="XP_030851076"/>
    <property type="gene ID" value="LOC100889820"/>
</dbReference>
<dbReference type="InterPro" id="IPR007867">
    <property type="entry name" value="GMC_OxRtase_C"/>
</dbReference>
<dbReference type="GO" id="GO:0004769">
    <property type="term" value="F:steroid Delta-isomerase activity"/>
    <property type="evidence" value="ECO:0007669"/>
    <property type="project" value="UniProtKB-EC"/>
</dbReference>
<feature type="domain" description="Glucose-methanol-choline oxidoreductase N-terminal" evidence="15">
    <location>
        <begin position="113"/>
        <end position="337"/>
    </location>
</feature>
<evidence type="ECO:0000259" key="15">
    <source>
        <dbReference type="Pfam" id="PF00732"/>
    </source>
</evidence>
<keyword evidence="8" id="KW-0753">Steroid metabolism</keyword>
<keyword evidence="6" id="KW-0443">Lipid metabolism</keyword>
<dbReference type="InParanoid" id="A0A7M7PJ18"/>
<evidence type="ECO:0000256" key="7">
    <source>
        <dbReference type="ARBA" id="ARBA00023166"/>
    </source>
</evidence>
<evidence type="ECO:0000256" key="5">
    <source>
        <dbReference type="ARBA" id="ARBA00023002"/>
    </source>
</evidence>
<proteinExistence type="predicted"/>
<evidence type="ECO:0000256" key="13">
    <source>
        <dbReference type="ARBA" id="ARBA00049744"/>
    </source>
</evidence>